<evidence type="ECO:0000313" key="2">
    <source>
        <dbReference type="EMBL" id="TBU33045.1"/>
    </source>
</evidence>
<evidence type="ECO:0000256" key="1">
    <source>
        <dbReference type="SAM" id="SignalP"/>
    </source>
</evidence>
<feature type="signal peptide" evidence="1">
    <location>
        <begin position="1"/>
        <end position="23"/>
    </location>
</feature>
<sequence>MFFANSFTAIAALCLSLLLQAYAHDAIAPALDVNGTPVCSDAQRPSTAKPCSNAALTGIDISTAVTAAANRSFAATNTNFGACTYPDGDADGSRQVTAMISADGTGRKFVNAEVLICLRKSPTSMGSQQLIFQILAGTTCSGGVSKSKCLVSFVTAGAQPPVQETTLLVEQALQQTAPR</sequence>
<dbReference type="OrthoDB" id="3241054at2759"/>
<feature type="chain" id="PRO_5020526316" evidence="1">
    <location>
        <begin position="24"/>
        <end position="179"/>
    </location>
</feature>
<reference evidence="2" key="1">
    <citation type="submission" date="2019-01" db="EMBL/GenBank/DDBJ databases">
        <title>Draft genome sequences of three monokaryotic isolates of the white-rot basidiomycete fungus Dichomitus squalens.</title>
        <authorList>
            <consortium name="DOE Joint Genome Institute"/>
            <person name="Lopez S.C."/>
            <person name="Andreopoulos B."/>
            <person name="Pangilinan J."/>
            <person name="Lipzen A."/>
            <person name="Riley R."/>
            <person name="Ahrendt S."/>
            <person name="Ng V."/>
            <person name="Barry K."/>
            <person name="Daum C."/>
            <person name="Grigoriev I.V."/>
            <person name="Hilden K.S."/>
            <person name="Makela M.R."/>
            <person name="de Vries R.P."/>
        </authorList>
    </citation>
    <scope>NUCLEOTIDE SEQUENCE [LARGE SCALE GENOMIC DNA]</scope>
    <source>
        <strain evidence="2">OM18370.1</strain>
    </source>
</reference>
<protein>
    <submittedName>
        <fullName evidence="2">Uncharacterized protein</fullName>
    </submittedName>
</protein>
<organism evidence="2">
    <name type="scientific">Dichomitus squalens</name>
    <dbReference type="NCBI Taxonomy" id="114155"/>
    <lineage>
        <taxon>Eukaryota</taxon>
        <taxon>Fungi</taxon>
        <taxon>Dikarya</taxon>
        <taxon>Basidiomycota</taxon>
        <taxon>Agaricomycotina</taxon>
        <taxon>Agaricomycetes</taxon>
        <taxon>Polyporales</taxon>
        <taxon>Polyporaceae</taxon>
        <taxon>Dichomitus</taxon>
    </lineage>
</organism>
<dbReference type="AlphaFoldDB" id="A0A4Q9MZ32"/>
<name>A0A4Q9MZ32_9APHY</name>
<keyword evidence="1" id="KW-0732">Signal</keyword>
<dbReference type="EMBL" id="ML143392">
    <property type="protein sequence ID" value="TBU33045.1"/>
    <property type="molecule type" value="Genomic_DNA"/>
</dbReference>
<dbReference type="Proteomes" id="UP000292957">
    <property type="component" value="Unassembled WGS sequence"/>
</dbReference>
<accession>A0A4Q9MZ32</accession>
<proteinExistence type="predicted"/>
<gene>
    <name evidence="2" type="ORF">BD311DRAFT_653120</name>
</gene>